<dbReference type="Proteomes" id="UP000078541">
    <property type="component" value="Unassembled WGS sequence"/>
</dbReference>
<accession>A0A195F9D6</accession>
<keyword evidence="3" id="KW-1185">Reference proteome</keyword>
<name>A0A195F9D6_9HYME</name>
<feature type="region of interest" description="Disordered" evidence="1">
    <location>
        <begin position="20"/>
        <end position="86"/>
    </location>
</feature>
<feature type="compositionally biased region" description="Basic and acidic residues" evidence="1">
    <location>
        <begin position="30"/>
        <end position="84"/>
    </location>
</feature>
<proteinExistence type="predicted"/>
<evidence type="ECO:0000313" key="2">
    <source>
        <dbReference type="EMBL" id="KYN36991.1"/>
    </source>
</evidence>
<evidence type="ECO:0000256" key="1">
    <source>
        <dbReference type="SAM" id="MobiDB-lite"/>
    </source>
</evidence>
<dbReference type="EMBL" id="KQ981727">
    <property type="protein sequence ID" value="KYN36991.1"/>
    <property type="molecule type" value="Genomic_DNA"/>
</dbReference>
<organism evidence="2 3">
    <name type="scientific">Trachymyrmex septentrionalis</name>
    <dbReference type="NCBI Taxonomy" id="34720"/>
    <lineage>
        <taxon>Eukaryota</taxon>
        <taxon>Metazoa</taxon>
        <taxon>Ecdysozoa</taxon>
        <taxon>Arthropoda</taxon>
        <taxon>Hexapoda</taxon>
        <taxon>Insecta</taxon>
        <taxon>Pterygota</taxon>
        <taxon>Neoptera</taxon>
        <taxon>Endopterygota</taxon>
        <taxon>Hymenoptera</taxon>
        <taxon>Apocrita</taxon>
        <taxon>Aculeata</taxon>
        <taxon>Formicoidea</taxon>
        <taxon>Formicidae</taxon>
        <taxon>Myrmicinae</taxon>
        <taxon>Trachymyrmex</taxon>
    </lineage>
</organism>
<sequence length="120" mass="13925">MSKGNYRRLFYRRERLQHPLFLPPRRGAARRGEARRGEARRGEARRGEARRGEARRGEARRGEARRGEARRGEARRGEARRSEARCGWLSTDSIPRSALDGGVMPVLLARPIRRTYTEDR</sequence>
<evidence type="ECO:0000313" key="3">
    <source>
        <dbReference type="Proteomes" id="UP000078541"/>
    </source>
</evidence>
<dbReference type="STRING" id="34720.A0A195F9D6"/>
<reference evidence="2 3" key="1">
    <citation type="submission" date="2016-03" db="EMBL/GenBank/DDBJ databases">
        <title>Trachymyrmex septentrionalis WGS genome.</title>
        <authorList>
            <person name="Nygaard S."/>
            <person name="Hu H."/>
            <person name="Boomsma J."/>
            <person name="Zhang G."/>
        </authorList>
    </citation>
    <scope>NUCLEOTIDE SEQUENCE [LARGE SCALE GENOMIC DNA]</scope>
    <source>
        <strain evidence="2">Tsep2-gDNA-1</strain>
        <tissue evidence="2">Whole body</tissue>
    </source>
</reference>
<gene>
    <name evidence="2" type="ORF">ALC56_08782</name>
</gene>
<protein>
    <submittedName>
        <fullName evidence="2">Uncharacterized protein</fullName>
    </submittedName>
</protein>
<dbReference type="AlphaFoldDB" id="A0A195F9D6"/>